<keyword evidence="1" id="KW-1185">Reference proteome</keyword>
<evidence type="ECO:0000313" key="1">
    <source>
        <dbReference type="Proteomes" id="UP000095287"/>
    </source>
</evidence>
<organism evidence="1 2">
    <name type="scientific">Steinernema glaseri</name>
    <dbReference type="NCBI Taxonomy" id="37863"/>
    <lineage>
        <taxon>Eukaryota</taxon>
        <taxon>Metazoa</taxon>
        <taxon>Ecdysozoa</taxon>
        <taxon>Nematoda</taxon>
        <taxon>Chromadorea</taxon>
        <taxon>Rhabditida</taxon>
        <taxon>Tylenchina</taxon>
        <taxon>Panagrolaimomorpha</taxon>
        <taxon>Strongyloidoidea</taxon>
        <taxon>Steinernematidae</taxon>
        <taxon>Steinernema</taxon>
    </lineage>
</organism>
<dbReference type="WBParaSite" id="L893_g20675.t1">
    <property type="protein sequence ID" value="L893_g20675.t1"/>
    <property type="gene ID" value="L893_g20675"/>
</dbReference>
<reference evidence="2" key="1">
    <citation type="submission" date="2016-11" db="UniProtKB">
        <authorList>
            <consortium name="WormBaseParasite"/>
        </authorList>
    </citation>
    <scope>IDENTIFICATION</scope>
</reference>
<dbReference type="AlphaFoldDB" id="A0A1I7YXF1"/>
<name>A0A1I7YXF1_9BILA</name>
<proteinExistence type="predicted"/>
<protein>
    <submittedName>
        <fullName evidence="2">SH2 domain-containing protein</fullName>
    </submittedName>
</protein>
<dbReference type="Proteomes" id="UP000095287">
    <property type="component" value="Unplaced"/>
</dbReference>
<accession>A0A1I7YXF1</accession>
<sequence length="239" mass="26564">MVRRDGADDGADDSCFVYEVPARPTKLDSDVYANLQDVISDVDTHNATESSVEDGLPISSVSTVLDSEIVFGPCRRRLEEASWAGSDSEQESEIVFCTDSDLLEEIASDSDSPPEPISDVAPFFCSTTVDFHEQMNAMEPGDFRLYSTHGDAKRKEEFAIGYKTISGAVVRFDVARTSTGRKLFHVESVDSESPMFPSLASLVSFYAMNSVYFSLRFKKFIRFPVGSVMKKERVQRNVT</sequence>
<evidence type="ECO:0000313" key="2">
    <source>
        <dbReference type="WBParaSite" id="L893_g20675.t1"/>
    </source>
</evidence>